<dbReference type="PANTHER" id="PTHR45661">
    <property type="entry name" value="SURFACE ANTIGEN"/>
    <property type="match status" value="1"/>
</dbReference>
<evidence type="ECO:0000313" key="2">
    <source>
        <dbReference type="EMBL" id="UTD01472.1"/>
    </source>
</evidence>
<dbReference type="InterPro" id="IPR032675">
    <property type="entry name" value="LRR_dom_sf"/>
</dbReference>
<feature type="chain" id="PRO_5040345597" evidence="1">
    <location>
        <begin position="23"/>
        <end position="980"/>
    </location>
</feature>
<dbReference type="PROSITE" id="PS51257">
    <property type="entry name" value="PROKAR_LIPOPROTEIN"/>
    <property type="match status" value="1"/>
</dbReference>
<feature type="signal peptide" evidence="1">
    <location>
        <begin position="1"/>
        <end position="22"/>
    </location>
</feature>
<dbReference type="PANTHER" id="PTHR45661:SF3">
    <property type="entry name" value="IG-LIKE DOMAIN-CONTAINING PROTEIN"/>
    <property type="match status" value="1"/>
</dbReference>
<name>A0A9Q9EYI2_TREDN</name>
<dbReference type="Gene3D" id="3.80.10.10">
    <property type="entry name" value="Ribonuclease Inhibitor"/>
    <property type="match status" value="1"/>
</dbReference>
<dbReference type="EMBL" id="CP051635">
    <property type="protein sequence ID" value="UTD01472.1"/>
    <property type="molecule type" value="Genomic_DNA"/>
</dbReference>
<sequence>MKKILKILTIAAVLLTTAIVFASCKQFLEDPEEFLGYWSSEVVPIDFSIDKATQKIGDVECIPSASPVTLTIKLHNPRKFSLVMPTSVDAGKVISFPGFPASQQPAYGTDYTLEQTPDKAALKLTYKPGFLKKYEWGTGNISPEITLTSTDGRKFNKKFSLNLRADTAPKLSSSITIGKTANPIGGKYYYVIILKAEDMTETAGTGSSAGKLHKDIEELSVTGGDSAAMAFTSGNTAFEPSGRLLASTEVVLLSGDETSPSAPAWNASIVSSPWALRYRTDTEVKTARKNYTFTLIDEAGLKSSDIHVSTPATKAEDAKLYYNSKDISAQAGNSGSPYLISTESSITVEAKTETTGARILGKLFRKISSEWNEVGDTNINSGTSNKVDIRLTAPSNLGHEIEYKISLTTGGEGFAAGTAKEFYVKVRRGTVLEIKSTDSGAWNKLKTEVENPSGGADIIKITGKIKAPGPNNQIDVSRTVKIMGSNKNTDILDADDKTFIFNMGLGVLTLEKLTLQNGKNPDTVKGGGAIYSGLSGELTAVDVIIEGCDAENGGGIYVHNHGKIILIDTEIKGCTAEADGGGVYVGVNGTFKMHGGTIKNNTSILGKGVYVQGSTVYLTQDGEFIMGGEACVGKWENGTLQDGNDVYLDEGSRSLARIEIDKGKPITKSKAACITPESYGAGETVLMMSDTSSVKDYVNKFTVTPETTGGSTQTWSIDDNGQLTSHTKVRYDQLEAFLTSPQVSSTAINRIEITGEIPQNHFASGSGASALGQKIQKAGAKKLALKLPAGISGVTSMENCFVSCSNLVSLENIPSGVTNMKNCFLNCTGLTTAPSIPNGVMNMEGCFQGCKKLTIAPTIPDSVTNMKDCFLNCTGLTTVPGISNIVTNMDSCFRGCTKLTIGPDIPASVTNMKNCFLNCIKLKGVKINRNYSGCNFTNAFYGCSDLDTGGIKVPLTYLQTYKDNAGTMGTSDTKFSAITP</sequence>
<dbReference type="InterPro" id="IPR053139">
    <property type="entry name" value="Surface_bspA-like"/>
</dbReference>
<keyword evidence="1" id="KW-0732">Signal</keyword>
<dbReference type="Gene3D" id="3.40.50.12480">
    <property type="match status" value="1"/>
</dbReference>
<protein>
    <submittedName>
        <fullName evidence="2">Leucine-rich repeat domain-containing protein</fullName>
    </submittedName>
</protein>
<dbReference type="InterPro" id="IPR011050">
    <property type="entry name" value="Pectin_lyase_fold/virulence"/>
</dbReference>
<reference evidence="2" key="1">
    <citation type="submission" date="2020-04" db="EMBL/GenBank/DDBJ databases">
        <title>Comparative genomics of oral phylogroup-2 Treponema strains.</title>
        <authorList>
            <person name="Zeng H."/>
            <person name="Chan Y.K."/>
            <person name="Watt R.M."/>
        </authorList>
    </citation>
    <scope>NUCLEOTIDE SEQUENCE</scope>
    <source>
        <strain evidence="2">OMZ 905</strain>
    </source>
</reference>
<organism evidence="2 3">
    <name type="scientific">Treponema denticola</name>
    <dbReference type="NCBI Taxonomy" id="158"/>
    <lineage>
        <taxon>Bacteria</taxon>
        <taxon>Pseudomonadati</taxon>
        <taxon>Spirochaetota</taxon>
        <taxon>Spirochaetia</taxon>
        <taxon>Spirochaetales</taxon>
        <taxon>Treponemataceae</taxon>
        <taxon>Treponema</taxon>
    </lineage>
</organism>
<dbReference type="Pfam" id="PF13306">
    <property type="entry name" value="LRR_5"/>
    <property type="match status" value="1"/>
</dbReference>
<dbReference type="InterPro" id="IPR026906">
    <property type="entry name" value="LRR_5"/>
</dbReference>
<evidence type="ECO:0000256" key="1">
    <source>
        <dbReference type="SAM" id="SignalP"/>
    </source>
</evidence>
<evidence type="ECO:0000313" key="3">
    <source>
        <dbReference type="Proteomes" id="UP001056981"/>
    </source>
</evidence>
<dbReference type="Proteomes" id="UP001056981">
    <property type="component" value="Chromosome"/>
</dbReference>
<proteinExistence type="predicted"/>
<gene>
    <name evidence="2" type="ORF">E4N86_03185</name>
</gene>
<accession>A0A9Q9EYI2</accession>
<dbReference type="AlphaFoldDB" id="A0A9Q9EYI2"/>
<dbReference type="SUPFAM" id="SSF51126">
    <property type="entry name" value="Pectin lyase-like"/>
    <property type="match status" value="1"/>
</dbReference>